<proteinExistence type="predicted"/>
<organism evidence="1 2">
    <name type="scientific">Rubripirellula lacrimiformis</name>
    <dbReference type="NCBI Taxonomy" id="1930273"/>
    <lineage>
        <taxon>Bacteria</taxon>
        <taxon>Pseudomonadati</taxon>
        <taxon>Planctomycetota</taxon>
        <taxon>Planctomycetia</taxon>
        <taxon>Pirellulales</taxon>
        <taxon>Pirellulaceae</taxon>
        <taxon>Rubripirellula</taxon>
    </lineage>
</organism>
<sequence length="160" mass="18440">MPDGPLAYFLTWTVYGTFLPGDARWWRHRKQGAAVPSAGLRQWSKDRLAHPVKLLSPDDRVVCESAIDEICAFRGWDQWARSARSNHVHVLVTATDRKPELIRDQLKSKCTLELRSANSGFADRPIWTTRGDIEFIDTEDEINECVIYINEAQDRMNREP</sequence>
<dbReference type="Proteomes" id="UP000318538">
    <property type="component" value="Chromosome"/>
</dbReference>
<name>A0A517N475_9BACT</name>
<dbReference type="AlphaFoldDB" id="A0A517N475"/>
<dbReference type="GO" id="GO:0006313">
    <property type="term" value="P:DNA transposition"/>
    <property type="evidence" value="ECO:0007669"/>
    <property type="project" value="InterPro"/>
</dbReference>
<dbReference type="EMBL" id="CP036525">
    <property type="protein sequence ID" value="QDT01933.1"/>
    <property type="molecule type" value="Genomic_DNA"/>
</dbReference>
<dbReference type="KEGG" id="rlc:K227x_03030"/>
<dbReference type="GO" id="GO:0003677">
    <property type="term" value="F:DNA binding"/>
    <property type="evidence" value="ECO:0007669"/>
    <property type="project" value="InterPro"/>
</dbReference>
<dbReference type="InterPro" id="IPR036515">
    <property type="entry name" value="Transposase_17_sf"/>
</dbReference>
<dbReference type="Gene3D" id="3.30.70.1290">
    <property type="entry name" value="Transposase IS200-like"/>
    <property type="match status" value="1"/>
</dbReference>
<keyword evidence="2" id="KW-1185">Reference proteome</keyword>
<dbReference type="SUPFAM" id="SSF143422">
    <property type="entry name" value="Transposase IS200-like"/>
    <property type="match status" value="1"/>
</dbReference>
<reference evidence="1 2" key="1">
    <citation type="submission" date="2019-02" db="EMBL/GenBank/DDBJ databases">
        <title>Deep-cultivation of Planctomycetes and their phenomic and genomic characterization uncovers novel biology.</title>
        <authorList>
            <person name="Wiegand S."/>
            <person name="Jogler M."/>
            <person name="Boedeker C."/>
            <person name="Pinto D."/>
            <person name="Vollmers J."/>
            <person name="Rivas-Marin E."/>
            <person name="Kohn T."/>
            <person name="Peeters S.H."/>
            <person name="Heuer A."/>
            <person name="Rast P."/>
            <person name="Oberbeckmann S."/>
            <person name="Bunk B."/>
            <person name="Jeske O."/>
            <person name="Meyerdierks A."/>
            <person name="Storesund J.E."/>
            <person name="Kallscheuer N."/>
            <person name="Luecker S."/>
            <person name="Lage O.M."/>
            <person name="Pohl T."/>
            <person name="Merkel B.J."/>
            <person name="Hornburger P."/>
            <person name="Mueller R.-W."/>
            <person name="Bruemmer F."/>
            <person name="Labrenz M."/>
            <person name="Spormann A.M."/>
            <person name="Op den Camp H."/>
            <person name="Overmann J."/>
            <person name="Amann R."/>
            <person name="Jetten M.S.M."/>
            <person name="Mascher T."/>
            <person name="Medema M.H."/>
            <person name="Devos D.P."/>
            <person name="Kaster A.-K."/>
            <person name="Ovreas L."/>
            <person name="Rohde M."/>
            <person name="Galperin M.Y."/>
            <person name="Jogler C."/>
        </authorList>
    </citation>
    <scope>NUCLEOTIDE SEQUENCE [LARGE SCALE GENOMIC DNA]</scope>
    <source>
        <strain evidence="1 2">K22_7</strain>
    </source>
</reference>
<evidence type="ECO:0000313" key="2">
    <source>
        <dbReference type="Proteomes" id="UP000318538"/>
    </source>
</evidence>
<evidence type="ECO:0000313" key="1">
    <source>
        <dbReference type="EMBL" id="QDT01933.1"/>
    </source>
</evidence>
<gene>
    <name evidence="1" type="ORF">K227x_03030</name>
</gene>
<evidence type="ECO:0008006" key="3">
    <source>
        <dbReference type="Google" id="ProtNLM"/>
    </source>
</evidence>
<dbReference type="GO" id="GO:0004803">
    <property type="term" value="F:transposase activity"/>
    <property type="evidence" value="ECO:0007669"/>
    <property type="project" value="InterPro"/>
</dbReference>
<protein>
    <recommendedName>
        <fullName evidence="3">Transposase IS200 like protein</fullName>
    </recommendedName>
</protein>
<accession>A0A517N475</accession>